<dbReference type="Proteomes" id="UP000722485">
    <property type="component" value="Unassembled WGS sequence"/>
</dbReference>
<comment type="caution">
    <text evidence="2">The sequence shown here is derived from an EMBL/GenBank/DDBJ whole genome shotgun (WGS) entry which is preliminary data.</text>
</comment>
<sequence length="165" mass="18383">MSSSTDTDTDTTDTATATKLIAVTTPFKQPRECDSYWTRTSAVSTNDNSTSTIAILVSNAVASCYPSGWDDVVYSSRFNFNPAVCPSDWIYYDMHDGGDYSKATCCKSYKHQRMRTLDPNPSHNKRYEGNPQYSPWPNLESTPGLGGILGRIRYIDIDTTTPYSD</sequence>
<accession>A0A9P5HKG7</accession>
<proteinExistence type="predicted"/>
<evidence type="ECO:0000313" key="2">
    <source>
        <dbReference type="EMBL" id="KAF7555603.1"/>
    </source>
</evidence>
<name>A0A9P5HKG7_9HYPO</name>
<gene>
    <name evidence="2" type="ORF">G7Z17_g2033</name>
</gene>
<protein>
    <submittedName>
        <fullName evidence="2">Uncharacterized protein</fullName>
    </submittedName>
</protein>
<dbReference type="OrthoDB" id="4364105at2759"/>
<reference evidence="2" key="1">
    <citation type="submission" date="2020-03" db="EMBL/GenBank/DDBJ databases">
        <title>Draft Genome Sequence of Cylindrodendrum hubeiense.</title>
        <authorList>
            <person name="Buettner E."/>
            <person name="Kellner H."/>
        </authorList>
    </citation>
    <scope>NUCLEOTIDE SEQUENCE</scope>
    <source>
        <strain evidence="2">IHI 201604</strain>
    </source>
</reference>
<organism evidence="2 3">
    <name type="scientific">Cylindrodendrum hubeiense</name>
    <dbReference type="NCBI Taxonomy" id="595255"/>
    <lineage>
        <taxon>Eukaryota</taxon>
        <taxon>Fungi</taxon>
        <taxon>Dikarya</taxon>
        <taxon>Ascomycota</taxon>
        <taxon>Pezizomycotina</taxon>
        <taxon>Sordariomycetes</taxon>
        <taxon>Hypocreomycetidae</taxon>
        <taxon>Hypocreales</taxon>
        <taxon>Nectriaceae</taxon>
        <taxon>Cylindrodendrum</taxon>
    </lineage>
</organism>
<dbReference type="EMBL" id="JAANBB010000019">
    <property type="protein sequence ID" value="KAF7555603.1"/>
    <property type="molecule type" value="Genomic_DNA"/>
</dbReference>
<dbReference type="AlphaFoldDB" id="A0A9P5HKG7"/>
<evidence type="ECO:0000256" key="1">
    <source>
        <dbReference type="SAM" id="MobiDB-lite"/>
    </source>
</evidence>
<evidence type="ECO:0000313" key="3">
    <source>
        <dbReference type="Proteomes" id="UP000722485"/>
    </source>
</evidence>
<feature type="region of interest" description="Disordered" evidence="1">
    <location>
        <begin position="117"/>
        <end position="136"/>
    </location>
</feature>
<keyword evidence="3" id="KW-1185">Reference proteome</keyword>